<dbReference type="InterPro" id="IPR001789">
    <property type="entry name" value="Sig_transdc_resp-reg_receiver"/>
</dbReference>
<dbReference type="Proteomes" id="UP000319852">
    <property type="component" value="Chromosome"/>
</dbReference>
<dbReference type="PANTHER" id="PTHR44520:SF2">
    <property type="entry name" value="RESPONSE REGULATOR RCP1"/>
    <property type="match status" value="1"/>
</dbReference>
<dbReference type="Pfam" id="PF00072">
    <property type="entry name" value="Response_reg"/>
    <property type="match status" value="1"/>
</dbReference>
<dbReference type="SMART" id="SM00448">
    <property type="entry name" value="REC"/>
    <property type="match status" value="1"/>
</dbReference>
<evidence type="ECO:0000256" key="1">
    <source>
        <dbReference type="PROSITE-ProRule" id="PRU00169"/>
    </source>
</evidence>
<dbReference type="AlphaFoldDB" id="A0A517MT40"/>
<dbReference type="Gene3D" id="3.40.50.2300">
    <property type="match status" value="1"/>
</dbReference>
<sequence>MDATLSDTALPKQPIHILLVDDDEVDVMMTERVMSQVGVVCKLNIARDGIDALEFLRSQGAHEDACRPDLILLDLNMPRMSGHETLQAIKSDEQLATIPVVILTTSENENDVATAYKNHANGYLTKLSDTKKFAKSLSKVFSYWFATVRLPGN</sequence>
<gene>
    <name evidence="3" type="primary">rcp1</name>
    <name evidence="3" type="ORF">HG15A2_13220</name>
</gene>
<dbReference type="KEGG" id="amob:HG15A2_13220"/>
<dbReference type="InterPro" id="IPR011006">
    <property type="entry name" value="CheY-like_superfamily"/>
</dbReference>
<dbReference type="InterPro" id="IPR052893">
    <property type="entry name" value="TCS_response_regulator"/>
</dbReference>
<dbReference type="OrthoDB" id="195863at2"/>
<dbReference type="RefSeq" id="WP_145058925.1">
    <property type="nucleotide sequence ID" value="NZ_CP036263.1"/>
</dbReference>
<organism evidence="3 4">
    <name type="scientific">Adhaeretor mobilis</name>
    <dbReference type="NCBI Taxonomy" id="1930276"/>
    <lineage>
        <taxon>Bacteria</taxon>
        <taxon>Pseudomonadati</taxon>
        <taxon>Planctomycetota</taxon>
        <taxon>Planctomycetia</taxon>
        <taxon>Pirellulales</taxon>
        <taxon>Lacipirellulaceae</taxon>
        <taxon>Adhaeretor</taxon>
    </lineage>
</organism>
<evidence type="ECO:0000313" key="4">
    <source>
        <dbReference type="Proteomes" id="UP000319852"/>
    </source>
</evidence>
<protein>
    <submittedName>
        <fullName evidence="3">Response regulator rcp1</fullName>
    </submittedName>
</protein>
<dbReference type="SUPFAM" id="SSF52172">
    <property type="entry name" value="CheY-like"/>
    <property type="match status" value="1"/>
</dbReference>
<name>A0A517MT40_9BACT</name>
<keyword evidence="4" id="KW-1185">Reference proteome</keyword>
<dbReference type="GO" id="GO:0000160">
    <property type="term" value="P:phosphorelay signal transduction system"/>
    <property type="evidence" value="ECO:0007669"/>
    <property type="project" value="InterPro"/>
</dbReference>
<proteinExistence type="predicted"/>
<reference evidence="3 4" key="1">
    <citation type="submission" date="2019-02" db="EMBL/GenBank/DDBJ databases">
        <title>Deep-cultivation of Planctomycetes and their phenomic and genomic characterization uncovers novel biology.</title>
        <authorList>
            <person name="Wiegand S."/>
            <person name="Jogler M."/>
            <person name="Boedeker C."/>
            <person name="Pinto D."/>
            <person name="Vollmers J."/>
            <person name="Rivas-Marin E."/>
            <person name="Kohn T."/>
            <person name="Peeters S.H."/>
            <person name="Heuer A."/>
            <person name="Rast P."/>
            <person name="Oberbeckmann S."/>
            <person name="Bunk B."/>
            <person name="Jeske O."/>
            <person name="Meyerdierks A."/>
            <person name="Storesund J.E."/>
            <person name="Kallscheuer N."/>
            <person name="Luecker S."/>
            <person name="Lage O.M."/>
            <person name="Pohl T."/>
            <person name="Merkel B.J."/>
            <person name="Hornburger P."/>
            <person name="Mueller R.-W."/>
            <person name="Bruemmer F."/>
            <person name="Labrenz M."/>
            <person name="Spormann A.M."/>
            <person name="Op den Camp H."/>
            <person name="Overmann J."/>
            <person name="Amann R."/>
            <person name="Jetten M.S.M."/>
            <person name="Mascher T."/>
            <person name="Medema M.H."/>
            <person name="Devos D.P."/>
            <person name="Kaster A.-K."/>
            <person name="Ovreas L."/>
            <person name="Rohde M."/>
            <person name="Galperin M.Y."/>
            <person name="Jogler C."/>
        </authorList>
    </citation>
    <scope>NUCLEOTIDE SEQUENCE [LARGE SCALE GENOMIC DNA]</scope>
    <source>
        <strain evidence="3 4">HG15A2</strain>
    </source>
</reference>
<keyword evidence="1" id="KW-0597">Phosphoprotein</keyword>
<evidence type="ECO:0000313" key="3">
    <source>
        <dbReference type="EMBL" id="QDS98051.1"/>
    </source>
</evidence>
<feature type="domain" description="Response regulatory" evidence="2">
    <location>
        <begin position="16"/>
        <end position="141"/>
    </location>
</feature>
<dbReference type="PROSITE" id="PS50110">
    <property type="entry name" value="RESPONSE_REGULATORY"/>
    <property type="match status" value="1"/>
</dbReference>
<dbReference type="EMBL" id="CP036263">
    <property type="protein sequence ID" value="QDS98051.1"/>
    <property type="molecule type" value="Genomic_DNA"/>
</dbReference>
<feature type="modified residue" description="4-aspartylphosphate" evidence="1">
    <location>
        <position position="74"/>
    </location>
</feature>
<evidence type="ECO:0000259" key="2">
    <source>
        <dbReference type="PROSITE" id="PS50110"/>
    </source>
</evidence>
<accession>A0A517MT40</accession>
<dbReference type="PANTHER" id="PTHR44520">
    <property type="entry name" value="RESPONSE REGULATOR RCP1-RELATED"/>
    <property type="match status" value="1"/>
</dbReference>
<dbReference type="CDD" id="cd17557">
    <property type="entry name" value="REC_Rcp-like"/>
    <property type="match status" value="1"/>
</dbReference>